<feature type="domain" description="UDP-3-O-[3-hydroxymyristoyl] glucosamine N-acyltransferase non-repeat region" evidence="9">
    <location>
        <begin position="19"/>
        <end position="84"/>
    </location>
</feature>
<dbReference type="Pfam" id="PF00132">
    <property type="entry name" value="Hexapep"/>
    <property type="match status" value="2"/>
</dbReference>
<keyword evidence="11" id="KW-1185">Reference proteome</keyword>
<feature type="active site" description="Proton acceptor" evidence="7">
    <location>
        <position position="234"/>
    </location>
</feature>
<evidence type="ECO:0000259" key="9">
    <source>
        <dbReference type="Pfam" id="PF04613"/>
    </source>
</evidence>
<evidence type="ECO:0000313" key="11">
    <source>
        <dbReference type="Proteomes" id="UP000001052"/>
    </source>
</evidence>
<keyword evidence="5 7" id="KW-0443">Lipid metabolism</keyword>
<keyword evidence="3 7" id="KW-0808">Transferase</keyword>
<dbReference type="EMBL" id="CP001734">
    <property type="protein sequence ID" value="ACV69513.1"/>
    <property type="molecule type" value="Genomic_DNA"/>
</dbReference>
<evidence type="ECO:0000313" key="10">
    <source>
        <dbReference type="EMBL" id="ACV69513.1"/>
    </source>
</evidence>
<dbReference type="GO" id="GO:0103118">
    <property type="term" value="F:UDP-3-O-[(3R)-3-hydroxyacyl]-glucosamine N-acyltransferase activity"/>
    <property type="evidence" value="ECO:0007669"/>
    <property type="project" value="UniProtKB-EC"/>
</dbReference>
<dbReference type="GO" id="GO:0016410">
    <property type="term" value="F:N-acyltransferase activity"/>
    <property type="evidence" value="ECO:0007669"/>
    <property type="project" value="InterPro"/>
</dbReference>
<dbReference type="UniPathway" id="UPA00973"/>
<dbReference type="EC" id="2.3.1.191" evidence="7"/>
<dbReference type="NCBIfam" id="TIGR01853">
    <property type="entry name" value="lipid_A_lpxD"/>
    <property type="match status" value="1"/>
</dbReference>
<dbReference type="Proteomes" id="UP000001052">
    <property type="component" value="Chromosome"/>
</dbReference>
<keyword evidence="2 7" id="KW-0441">Lipid A biosynthesis</keyword>
<dbReference type="PANTHER" id="PTHR43378:SF2">
    <property type="entry name" value="UDP-3-O-ACYLGLUCOSAMINE N-ACYLTRANSFERASE 1, MITOCHONDRIAL-RELATED"/>
    <property type="match status" value="1"/>
</dbReference>
<organism evidence="10 11">
    <name type="scientific">Desulfohalobium retbaense (strain ATCC 49708 / DSM 5692 / JCM 16813 / HR100)</name>
    <dbReference type="NCBI Taxonomy" id="485915"/>
    <lineage>
        <taxon>Bacteria</taxon>
        <taxon>Pseudomonadati</taxon>
        <taxon>Thermodesulfobacteriota</taxon>
        <taxon>Desulfovibrionia</taxon>
        <taxon>Desulfovibrionales</taxon>
        <taxon>Desulfohalobiaceae</taxon>
        <taxon>Desulfohalobium</taxon>
    </lineage>
</organism>
<dbReference type="RefSeq" id="WP_015752654.1">
    <property type="nucleotide sequence ID" value="NC_013223.1"/>
</dbReference>
<protein>
    <recommendedName>
        <fullName evidence="7">UDP-3-O-acylglucosamine N-acyltransferase</fullName>
        <ecNumber evidence="7">2.3.1.191</ecNumber>
    </recommendedName>
</protein>
<comment type="similarity">
    <text evidence="7">Belongs to the transferase hexapeptide repeat family. LpxD subfamily.</text>
</comment>
<dbReference type="GO" id="GO:0009245">
    <property type="term" value="P:lipid A biosynthetic process"/>
    <property type="evidence" value="ECO:0007669"/>
    <property type="project" value="UniProtKB-UniRule"/>
</dbReference>
<dbReference type="Pfam" id="PF14602">
    <property type="entry name" value="Hexapep_2"/>
    <property type="match status" value="1"/>
</dbReference>
<dbReference type="Pfam" id="PF04613">
    <property type="entry name" value="LpxD"/>
    <property type="match status" value="1"/>
</dbReference>
<dbReference type="Gene3D" id="3.40.1390.10">
    <property type="entry name" value="MurE/MurF, N-terminal domain"/>
    <property type="match status" value="1"/>
</dbReference>
<dbReference type="SUPFAM" id="SSF51161">
    <property type="entry name" value="Trimeric LpxA-like enzymes"/>
    <property type="match status" value="1"/>
</dbReference>
<dbReference type="AlphaFoldDB" id="C8X516"/>
<gene>
    <name evidence="7" type="primary">lpxD</name>
    <name evidence="10" type="ordered locus">Dret_2229</name>
</gene>
<dbReference type="GO" id="GO:0016020">
    <property type="term" value="C:membrane"/>
    <property type="evidence" value="ECO:0007669"/>
    <property type="project" value="GOC"/>
</dbReference>
<comment type="pathway">
    <text evidence="7">Bacterial outer membrane biogenesis; LPS lipid A biosynthesis.</text>
</comment>
<comment type="subunit">
    <text evidence="7">Homotrimer.</text>
</comment>
<dbReference type="KEGG" id="drt:Dret_2229"/>
<comment type="function">
    <text evidence="7">Catalyzes the N-acylation of UDP-3-O-acylglucosamine using 3-hydroxyacyl-ACP as the acyl donor. Is involved in the biosynthesis of lipid A, a phosphorylated glycolipid that anchors the lipopolysaccharide to the outer membrane of the cell.</text>
</comment>
<dbReference type="NCBIfam" id="NF002060">
    <property type="entry name" value="PRK00892.1"/>
    <property type="match status" value="1"/>
</dbReference>
<reference evidence="10 11" key="2">
    <citation type="journal article" date="2010" name="Stand. Genomic Sci.">
        <title>Complete genome sequence of Desulfohalobium retbaense type strain (HR(100)).</title>
        <authorList>
            <person name="Spring S."/>
            <person name="Nolan M."/>
            <person name="Lapidus A."/>
            <person name="Glavina Del Rio T."/>
            <person name="Copeland A."/>
            <person name="Tice H."/>
            <person name="Cheng J.F."/>
            <person name="Lucas S."/>
            <person name="Land M."/>
            <person name="Chen F."/>
            <person name="Bruce D."/>
            <person name="Goodwin L."/>
            <person name="Pitluck S."/>
            <person name="Ivanova N."/>
            <person name="Mavromatis K."/>
            <person name="Mikhailova N."/>
            <person name="Pati A."/>
            <person name="Chen A."/>
            <person name="Palaniappan K."/>
            <person name="Hauser L."/>
            <person name="Chang Y.J."/>
            <person name="Jeffries C.D."/>
            <person name="Munk C."/>
            <person name="Kiss H."/>
            <person name="Chain P."/>
            <person name="Han C."/>
            <person name="Brettin T."/>
            <person name="Detter J.C."/>
            <person name="Schuler E."/>
            <person name="Goker M."/>
            <person name="Rohde M."/>
            <person name="Bristow J."/>
            <person name="Eisen J.A."/>
            <person name="Markowitz V."/>
            <person name="Hugenholtz P."/>
            <person name="Kyrpides N.C."/>
            <person name="Klenk H.P."/>
        </authorList>
    </citation>
    <scope>NUCLEOTIDE SEQUENCE [LARGE SCALE GENOMIC DNA]</scope>
    <source>
        <strain evidence="10 11">DSM 5692</strain>
    </source>
</reference>
<dbReference type="OrthoDB" id="9784739at2"/>
<keyword evidence="1 7" id="KW-0444">Lipid biosynthesis</keyword>
<accession>C8X516</accession>
<dbReference type="CDD" id="cd03352">
    <property type="entry name" value="LbH_LpxD"/>
    <property type="match status" value="1"/>
</dbReference>
<dbReference type="PANTHER" id="PTHR43378">
    <property type="entry name" value="UDP-3-O-ACYLGLUCOSAMINE N-ACYLTRANSFERASE"/>
    <property type="match status" value="1"/>
</dbReference>
<dbReference type="Gene3D" id="2.160.10.10">
    <property type="entry name" value="Hexapeptide repeat proteins"/>
    <property type="match status" value="1"/>
</dbReference>
<proteinExistence type="inferred from homology"/>
<evidence type="ECO:0000256" key="8">
    <source>
        <dbReference type="SAM" id="Coils"/>
    </source>
</evidence>
<keyword evidence="4 7" id="KW-0677">Repeat</keyword>
<dbReference type="InterPro" id="IPR011004">
    <property type="entry name" value="Trimer_LpxA-like_sf"/>
</dbReference>
<evidence type="ECO:0000256" key="6">
    <source>
        <dbReference type="ARBA" id="ARBA00023315"/>
    </source>
</evidence>
<keyword evidence="8" id="KW-0175">Coiled coil</keyword>
<evidence type="ECO:0000256" key="7">
    <source>
        <dbReference type="HAMAP-Rule" id="MF_00523"/>
    </source>
</evidence>
<dbReference type="InterPro" id="IPR020573">
    <property type="entry name" value="UDP_GlcNAc_AcTrfase_non-rep"/>
</dbReference>
<dbReference type="InterPro" id="IPR007691">
    <property type="entry name" value="LpxD"/>
</dbReference>
<sequence length="346" mass="35782">MKLSELASTLGLAYQGPDKEIRGVATLEEAGPEDISFLANPKYAGMLQSTRAGAVILAERFGEQTTTALVSENPYLDFARAVQLFAKPQGSFNGHSQQAWIHPEAEVADDAVVYPFVSVGAGARVGSGTTLFSGVYVGEDCQLGPNCVIYPNVTLMAGTQLGQGVILHAGVVLGSDGFGFAEAAAGREKFPQVGRVVVGDNVEIGANTCVDRAALGETRIGSGSKIDNLVQLGHNVQVGENCILVSQVGIAGSTKLGRNVIIAGQVGVAGHLEIGEGCRVGAKSGVGRSLPPGTDVSGIPAMDHATFLKSSAVQGRLPEMARTVRRLEKEVEALKAALASQGETNV</sequence>
<evidence type="ECO:0000256" key="3">
    <source>
        <dbReference type="ARBA" id="ARBA00022679"/>
    </source>
</evidence>
<keyword evidence="6 7" id="KW-0012">Acyltransferase</keyword>
<dbReference type="PROSITE" id="PS00101">
    <property type="entry name" value="HEXAPEP_TRANSFERASES"/>
    <property type="match status" value="1"/>
</dbReference>
<dbReference type="InterPro" id="IPR001451">
    <property type="entry name" value="Hexapep"/>
</dbReference>
<evidence type="ECO:0000256" key="4">
    <source>
        <dbReference type="ARBA" id="ARBA00022737"/>
    </source>
</evidence>
<dbReference type="InterPro" id="IPR018357">
    <property type="entry name" value="Hexapep_transf_CS"/>
</dbReference>
<comment type="catalytic activity">
    <reaction evidence="7">
        <text>a UDP-3-O-[(3R)-3-hydroxyacyl]-alpha-D-glucosamine + a (3R)-hydroxyacyl-[ACP] = a UDP-2-N,3-O-bis[(3R)-3-hydroxyacyl]-alpha-D-glucosamine + holo-[ACP] + H(+)</text>
        <dbReference type="Rhea" id="RHEA:53836"/>
        <dbReference type="Rhea" id="RHEA-COMP:9685"/>
        <dbReference type="Rhea" id="RHEA-COMP:9945"/>
        <dbReference type="ChEBI" id="CHEBI:15378"/>
        <dbReference type="ChEBI" id="CHEBI:64479"/>
        <dbReference type="ChEBI" id="CHEBI:78827"/>
        <dbReference type="ChEBI" id="CHEBI:137740"/>
        <dbReference type="ChEBI" id="CHEBI:137748"/>
        <dbReference type="EC" id="2.3.1.191"/>
    </reaction>
</comment>
<dbReference type="HAMAP" id="MF_00523">
    <property type="entry name" value="LpxD"/>
    <property type="match status" value="1"/>
</dbReference>
<dbReference type="STRING" id="485915.Dret_2229"/>
<name>C8X516_DESRD</name>
<dbReference type="eggNOG" id="COG1044">
    <property type="taxonomic scope" value="Bacteria"/>
</dbReference>
<evidence type="ECO:0000256" key="1">
    <source>
        <dbReference type="ARBA" id="ARBA00022516"/>
    </source>
</evidence>
<evidence type="ECO:0000256" key="2">
    <source>
        <dbReference type="ARBA" id="ARBA00022556"/>
    </source>
</evidence>
<dbReference type="HOGENOM" id="CLU_049865_0_0_7"/>
<reference evidence="11" key="1">
    <citation type="submission" date="2009-09" db="EMBL/GenBank/DDBJ databases">
        <title>The complete chromosome of Desulfohalobium retbaense DSM 5692.</title>
        <authorList>
            <consortium name="US DOE Joint Genome Institute (JGI-PGF)"/>
            <person name="Lucas S."/>
            <person name="Copeland A."/>
            <person name="Lapidus A."/>
            <person name="Glavina del Rio T."/>
            <person name="Dalin E."/>
            <person name="Tice H."/>
            <person name="Bruce D."/>
            <person name="Goodwin L."/>
            <person name="Pitluck S."/>
            <person name="Kyrpides N."/>
            <person name="Mavromatis K."/>
            <person name="Ivanova N."/>
            <person name="Mikhailova N."/>
            <person name="Munk A.C."/>
            <person name="Brettin T."/>
            <person name="Detter J.C."/>
            <person name="Han C."/>
            <person name="Tapia R."/>
            <person name="Larimer F."/>
            <person name="Land M."/>
            <person name="Hauser L."/>
            <person name="Markowitz V."/>
            <person name="Cheng J.-F."/>
            <person name="Hugenholtz P."/>
            <person name="Woyke T."/>
            <person name="Wu D."/>
            <person name="Spring S."/>
            <person name="Klenk H.-P."/>
            <person name="Eisen J.A."/>
        </authorList>
    </citation>
    <scope>NUCLEOTIDE SEQUENCE [LARGE SCALE GENOMIC DNA]</scope>
    <source>
        <strain evidence="11">DSM 5692</strain>
    </source>
</reference>
<evidence type="ECO:0000256" key="5">
    <source>
        <dbReference type="ARBA" id="ARBA00023098"/>
    </source>
</evidence>
<feature type="coiled-coil region" evidence="8">
    <location>
        <begin position="317"/>
        <end position="344"/>
    </location>
</feature>